<protein>
    <submittedName>
        <fullName evidence="2">Catechol 2,3-dioxygenase-like lactoylglutathione lyase family enzyme</fullName>
    </submittedName>
</protein>
<dbReference type="RefSeq" id="WP_184263673.1">
    <property type="nucleotide sequence ID" value="NZ_JACIIX010000008.1"/>
</dbReference>
<comment type="caution">
    <text evidence="2">The sequence shown here is derived from an EMBL/GenBank/DDBJ whole genome shotgun (WGS) entry which is preliminary data.</text>
</comment>
<evidence type="ECO:0000313" key="2">
    <source>
        <dbReference type="EMBL" id="MBB6210845.1"/>
    </source>
</evidence>
<organism evidence="2 3">
    <name type="scientific">Novispirillum itersonii</name>
    <name type="common">Aquaspirillum itersonii</name>
    <dbReference type="NCBI Taxonomy" id="189"/>
    <lineage>
        <taxon>Bacteria</taxon>
        <taxon>Pseudomonadati</taxon>
        <taxon>Pseudomonadota</taxon>
        <taxon>Alphaproteobacteria</taxon>
        <taxon>Rhodospirillales</taxon>
        <taxon>Novispirillaceae</taxon>
        <taxon>Novispirillum</taxon>
    </lineage>
</organism>
<accession>A0A7W9ZGK5</accession>
<name>A0A7W9ZGK5_NOVIT</name>
<dbReference type="InterPro" id="IPR037523">
    <property type="entry name" value="VOC_core"/>
</dbReference>
<dbReference type="SUPFAM" id="SSF54593">
    <property type="entry name" value="Glyoxalase/Bleomycin resistance protein/Dihydroxybiphenyl dioxygenase"/>
    <property type="match status" value="1"/>
</dbReference>
<keyword evidence="2" id="KW-0456">Lyase</keyword>
<keyword evidence="2" id="KW-0223">Dioxygenase</keyword>
<dbReference type="InterPro" id="IPR029068">
    <property type="entry name" value="Glyas_Bleomycin-R_OHBP_Dase"/>
</dbReference>
<dbReference type="GO" id="GO:0051213">
    <property type="term" value="F:dioxygenase activity"/>
    <property type="evidence" value="ECO:0007669"/>
    <property type="project" value="UniProtKB-KW"/>
</dbReference>
<keyword evidence="2" id="KW-0560">Oxidoreductase</keyword>
<evidence type="ECO:0000313" key="3">
    <source>
        <dbReference type="Proteomes" id="UP000544872"/>
    </source>
</evidence>
<dbReference type="Proteomes" id="UP000544872">
    <property type="component" value="Unassembled WGS sequence"/>
</dbReference>
<dbReference type="Pfam" id="PF00903">
    <property type="entry name" value="Glyoxalase"/>
    <property type="match status" value="1"/>
</dbReference>
<dbReference type="AlphaFoldDB" id="A0A7W9ZGK5"/>
<dbReference type="InterPro" id="IPR004360">
    <property type="entry name" value="Glyas_Fos-R_dOase_dom"/>
</dbReference>
<sequence>MRFGYTIVYVSDVPASLAFFGRAFGVETRYLLDSSDYGELATGETVLAFAAHTVAAGLLPAGYVAADSSEKPLGMEVTLITDDVGAAYDRAMTAGAVSLHPPTLQPWGQTVAHLRCPDGLLVELCTPMAPPE</sequence>
<dbReference type="GO" id="GO:0016829">
    <property type="term" value="F:lyase activity"/>
    <property type="evidence" value="ECO:0007669"/>
    <property type="project" value="UniProtKB-KW"/>
</dbReference>
<dbReference type="PROSITE" id="PS51819">
    <property type="entry name" value="VOC"/>
    <property type="match status" value="1"/>
</dbReference>
<dbReference type="Gene3D" id="3.10.180.10">
    <property type="entry name" value="2,3-Dihydroxybiphenyl 1,2-Dioxygenase, domain 1"/>
    <property type="match status" value="1"/>
</dbReference>
<gene>
    <name evidence="2" type="ORF">FHS48_002275</name>
</gene>
<feature type="domain" description="VOC" evidence="1">
    <location>
        <begin position="2"/>
        <end position="127"/>
    </location>
</feature>
<reference evidence="2 3" key="1">
    <citation type="submission" date="2020-08" db="EMBL/GenBank/DDBJ databases">
        <title>Genomic Encyclopedia of Type Strains, Phase IV (KMG-IV): sequencing the most valuable type-strain genomes for metagenomic binning, comparative biology and taxonomic classification.</title>
        <authorList>
            <person name="Goeker M."/>
        </authorList>
    </citation>
    <scope>NUCLEOTIDE SEQUENCE [LARGE SCALE GENOMIC DNA]</scope>
    <source>
        <strain evidence="2 3">DSM 11590</strain>
    </source>
</reference>
<keyword evidence="3" id="KW-1185">Reference proteome</keyword>
<dbReference type="EMBL" id="JACIIX010000008">
    <property type="protein sequence ID" value="MBB6210845.1"/>
    <property type="molecule type" value="Genomic_DNA"/>
</dbReference>
<evidence type="ECO:0000259" key="1">
    <source>
        <dbReference type="PROSITE" id="PS51819"/>
    </source>
</evidence>
<proteinExistence type="predicted"/>